<sequence length="423" mass="48208">MKKLFPLFFLVSINLFAQFKITFTDHLITNDGNIILTVFAQNLGNDQEIWAVYGPNFYDRFKEMQTNFFLSYTDIMNDNRTRERIPSSIIIKTIFDTYISMESPTYYFSSTGLGSGQEWKITFTNIPADAGNVRIVILGSELVIGDMPKAEALRKRKEKILSDALENALETSNNKQWGEAATNWENVIRLNSNVVNRYSDKISSSFCEKAKLLFKQNSFSEAINYFEKAKEFDQSIFEKYKDDYADLQYIYGEQKLNNSEIDAGVKSLKYSYSLSTVYQTRIENKLNEMKRSQFTSISLSLIPGLSQLVLQKNTTKSLLLFGAFGVSSILTLSNKIKADNYYDEYLKATTPQDAKAKYELADQQIKEAGLYLGIVIATVVYSIVDQYANTSSYNSLFEITPNLTSTQLGQNDYVLSLSIKIPF</sequence>
<dbReference type="Gene3D" id="1.25.40.10">
    <property type="entry name" value="Tetratricopeptide repeat domain"/>
    <property type="match status" value="1"/>
</dbReference>
<keyword evidence="1" id="KW-0732">Signal</keyword>
<reference evidence="3" key="1">
    <citation type="journal article" date="2020" name="mSystems">
        <title>Genome- and Community-Level Interaction Insights into Carbon Utilization and Element Cycling Functions of Hydrothermarchaeota in Hydrothermal Sediment.</title>
        <authorList>
            <person name="Zhou Z."/>
            <person name="Liu Y."/>
            <person name="Xu W."/>
            <person name="Pan J."/>
            <person name="Luo Z.H."/>
            <person name="Li M."/>
        </authorList>
    </citation>
    <scope>NUCLEOTIDE SEQUENCE [LARGE SCALE GENOMIC DNA]</scope>
    <source>
        <strain evidence="3">SpSt-479</strain>
    </source>
</reference>
<dbReference type="AlphaFoldDB" id="A0A7V3E637"/>
<dbReference type="InterPro" id="IPR011990">
    <property type="entry name" value="TPR-like_helical_dom_sf"/>
</dbReference>
<name>A0A7V3E637_9BACT</name>
<evidence type="ECO:0000313" key="3">
    <source>
        <dbReference type="EMBL" id="HFI90605.1"/>
    </source>
</evidence>
<proteinExistence type="predicted"/>
<dbReference type="EMBL" id="DSUJ01000008">
    <property type="protein sequence ID" value="HFI90605.1"/>
    <property type="molecule type" value="Genomic_DNA"/>
</dbReference>
<evidence type="ECO:0000256" key="1">
    <source>
        <dbReference type="SAM" id="SignalP"/>
    </source>
</evidence>
<feature type="chain" id="PRO_5036213221" description="DUF5683 domain-containing protein" evidence="1">
    <location>
        <begin position="18"/>
        <end position="423"/>
    </location>
</feature>
<dbReference type="SUPFAM" id="SSF48452">
    <property type="entry name" value="TPR-like"/>
    <property type="match status" value="1"/>
</dbReference>
<evidence type="ECO:0008006" key="4">
    <source>
        <dbReference type="Google" id="ProtNLM"/>
    </source>
</evidence>
<organism evidence="3">
    <name type="scientific">Ignavibacterium album</name>
    <dbReference type="NCBI Taxonomy" id="591197"/>
    <lineage>
        <taxon>Bacteria</taxon>
        <taxon>Pseudomonadati</taxon>
        <taxon>Ignavibacteriota</taxon>
        <taxon>Ignavibacteria</taxon>
        <taxon>Ignavibacteriales</taxon>
        <taxon>Ignavibacteriaceae</taxon>
        <taxon>Ignavibacterium</taxon>
    </lineage>
</organism>
<dbReference type="EMBL" id="DSUJ01000008">
    <property type="protein sequence ID" value="HFI90602.1"/>
    <property type="molecule type" value="Genomic_DNA"/>
</dbReference>
<evidence type="ECO:0000313" key="2">
    <source>
        <dbReference type="EMBL" id="HFI90602.1"/>
    </source>
</evidence>
<protein>
    <recommendedName>
        <fullName evidence="4">DUF5683 domain-containing protein</fullName>
    </recommendedName>
</protein>
<feature type="signal peptide" evidence="1">
    <location>
        <begin position="1"/>
        <end position="17"/>
    </location>
</feature>
<comment type="caution">
    <text evidence="3">The sequence shown here is derived from an EMBL/GenBank/DDBJ whole genome shotgun (WGS) entry which is preliminary data.</text>
</comment>
<gene>
    <name evidence="2" type="ORF">ENS31_03600</name>
    <name evidence="3" type="ORF">ENS31_03615</name>
</gene>
<accession>A0A7V3E637</accession>